<dbReference type="GO" id="GO:0016020">
    <property type="term" value="C:membrane"/>
    <property type="evidence" value="ECO:0007669"/>
    <property type="project" value="UniProtKB-SubCell"/>
</dbReference>
<dbReference type="EMBL" id="JAECZO010000039">
    <property type="protein sequence ID" value="KAK7194634.1"/>
    <property type="molecule type" value="Genomic_DNA"/>
</dbReference>
<evidence type="ECO:0000256" key="1">
    <source>
        <dbReference type="ARBA" id="ARBA00004141"/>
    </source>
</evidence>
<sequence length="382" mass="41957">MLRLRGVGAVLTAVASATRRPGAHPSRTALPHRVVVVATTRTTTAPAPLMTSPAALLCARRQLRLPSAATCFGVTHRSSMTMATTATTSPFLRGVRLATAAPLSPHALQYRWMRVKGQSAAEQEAQRRSSSETTAAAGEEGGEQQADANGAAEGQQRTSKQKKSKAKKEQKSFMDHVRGLREDYKNCPHIYNTANAINFIVFTVFCLCSTGSNTEERWWMEQWGVDNHTRPWTWLLHSFLTNNFLAMTFAMMLLHTMCHQVLPTLGSRGLLLYCGGTAVISGAVMWLGNVLYYGSSAAAPEKQYGPWDMIASLFVMEYFYYGLTPMTILNSFSGWIRYACWVGEVCILYFDWQPTLVGTLVGLALCKGVPRFKAVKPPSGAA</sequence>
<feature type="transmembrane region" description="Helical" evidence="6">
    <location>
        <begin position="304"/>
        <end position="323"/>
    </location>
</feature>
<keyword evidence="4 6" id="KW-0472">Membrane</keyword>
<keyword evidence="2 6" id="KW-0812">Transmembrane</keyword>
<proteinExistence type="predicted"/>
<evidence type="ECO:0000313" key="7">
    <source>
        <dbReference type="EMBL" id="KAK7194634.1"/>
    </source>
</evidence>
<gene>
    <name evidence="7" type="ORF">NESM_000382100</name>
</gene>
<feature type="transmembrane region" description="Helical" evidence="6">
    <location>
        <begin position="234"/>
        <end position="258"/>
    </location>
</feature>
<name>A0AAW0ELV3_9TRYP</name>
<comment type="subcellular location">
    <subcellularLocation>
        <location evidence="1">Membrane</location>
        <topology evidence="1">Multi-pass membrane protein</topology>
    </subcellularLocation>
</comment>
<feature type="transmembrane region" description="Helical" evidence="6">
    <location>
        <begin position="270"/>
        <end position="292"/>
    </location>
</feature>
<feature type="region of interest" description="Disordered" evidence="5">
    <location>
        <begin position="119"/>
        <end position="173"/>
    </location>
</feature>
<dbReference type="AlphaFoldDB" id="A0AAW0ELV3"/>
<evidence type="ECO:0000256" key="3">
    <source>
        <dbReference type="ARBA" id="ARBA00022989"/>
    </source>
</evidence>
<dbReference type="InterPro" id="IPR035952">
    <property type="entry name" value="Rhomboid-like_sf"/>
</dbReference>
<keyword evidence="8" id="KW-1185">Reference proteome</keyword>
<evidence type="ECO:0000256" key="2">
    <source>
        <dbReference type="ARBA" id="ARBA00022692"/>
    </source>
</evidence>
<accession>A0AAW0ELV3</accession>
<comment type="caution">
    <text evidence="7">The sequence shown here is derived from an EMBL/GenBank/DDBJ whole genome shotgun (WGS) entry which is preliminary data.</text>
</comment>
<feature type="compositionally biased region" description="Low complexity" evidence="5">
    <location>
        <begin position="135"/>
        <end position="158"/>
    </location>
</feature>
<dbReference type="Proteomes" id="UP001430356">
    <property type="component" value="Unassembled WGS sequence"/>
</dbReference>
<organism evidence="7 8">
    <name type="scientific">Novymonas esmeraldas</name>
    <dbReference type="NCBI Taxonomy" id="1808958"/>
    <lineage>
        <taxon>Eukaryota</taxon>
        <taxon>Discoba</taxon>
        <taxon>Euglenozoa</taxon>
        <taxon>Kinetoplastea</taxon>
        <taxon>Metakinetoplastina</taxon>
        <taxon>Trypanosomatida</taxon>
        <taxon>Trypanosomatidae</taxon>
        <taxon>Novymonas</taxon>
    </lineage>
</organism>
<evidence type="ECO:0000256" key="5">
    <source>
        <dbReference type="SAM" id="MobiDB-lite"/>
    </source>
</evidence>
<reference evidence="7 8" key="1">
    <citation type="journal article" date="2021" name="MBio">
        <title>A New Model Trypanosomatid, Novymonas esmeraldas: Genomic Perception of Its 'Candidatus Pandoraea novymonadis' Endosymbiont.</title>
        <authorList>
            <person name="Zakharova A."/>
            <person name="Saura A."/>
            <person name="Butenko A."/>
            <person name="Podesvova L."/>
            <person name="Warmusova S."/>
            <person name="Kostygov A.Y."/>
            <person name="Nenarokova A."/>
            <person name="Lukes J."/>
            <person name="Opperdoes F.R."/>
            <person name="Yurchenko V."/>
        </authorList>
    </citation>
    <scope>NUCLEOTIDE SEQUENCE [LARGE SCALE GENOMIC DNA]</scope>
    <source>
        <strain evidence="7 8">E262AT.01</strain>
    </source>
</reference>
<evidence type="ECO:0000313" key="8">
    <source>
        <dbReference type="Proteomes" id="UP001430356"/>
    </source>
</evidence>
<protein>
    <submittedName>
        <fullName evidence="7">Uncharacterized protein</fullName>
    </submittedName>
</protein>
<evidence type="ECO:0000256" key="6">
    <source>
        <dbReference type="SAM" id="Phobius"/>
    </source>
</evidence>
<dbReference type="SUPFAM" id="SSF144091">
    <property type="entry name" value="Rhomboid-like"/>
    <property type="match status" value="1"/>
</dbReference>
<keyword evidence="3 6" id="KW-1133">Transmembrane helix</keyword>
<evidence type="ECO:0000256" key="4">
    <source>
        <dbReference type="ARBA" id="ARBA00023136"/>
    </source>
</evidence>
<dbReference type="Gene3D" id="1.20.1540.10">
    <property type="entry name" value="Rhomboid-like"/>
    <property type="match status" value="1"/>
</dbReference>